<keyword evidence="18" id="KW-1185">Reference proteome</keyword>
<evidence type="ECO:0000256" key="11">
    <source>
        <dbReference type="ARBA" id="ARBA00022989"/>
    </source>
</evidence>
<sequence>MKRQHINRLKKLNPKHSIFGRLFLWFWLATIVLITSSIWLSHQFTDHDQIRPVDQKQQNVLQKVTERIDKLNQRARKPKDLKKLAYHLERSFIYDIFIYDVNNNTWVTMFPDGKFRYKKRFERMLAYDTPLTFNVGRMTFSGPVKAISNQQPILVYVGKHKKGSALHNFRENHPGWFVFIVLTISALLCLFMAWSINRPLKALQETVQQMASGNLSARVDNADSRHDEIGKLSQDINFMAEQVQSSINAQKRLIADISHELRSPLARLQIAIGIAQQASENNPKDIQVTSLQRIEKEADEIESMITQVLALSRLEANQQSFDFETVNLTSLVEQMAQDANFEASAQGKTLTSHLDSNVKVKGDGQLLSRAFENLTRNAVKYANNNIDILLRQEANKITFTVIDDGTGVSENEIDKIFTPFYRASASRNRESGGVGLGLAITRSAVHIHQGSITATNVEPNGLNVTVTLPMNTSDK</sequence>
<dbReference type="Proteomes" id="UP001157133">
    <property type="component" value="Unassembled WGS sequence"/>
</dbReference>
<dbReference type="Gene3D" id="1.10.287.130">
    <property type="match status" value="1"/>
</dbReference>
<accession>A0ABQ6H7V4</accession>
<comment type="catalytic activity">
    <reaction evidence="1">
        <text>ATP + protein L-histidine = ADP + protein N-phospho-L-histidine.</text>
        <dbReference type="EC" id="2.7.13.3"/>
    </reaction>
</comment>
<evidence type="ECO:0000256" key="8">
    <source>
        <dbReference type="ARBA" id="ARBA00022741"/>
    </source>
</evidence>
<proteinExistence type="predicted"/>
<dbReference type="InterPro" id="IPR003660">
    <property type="entry name" value="HAMP_dom"/>
</dbReference>
<dbReference type="Pfam" id="PF00672">
    <property type="entry name" value="HAMP"/>
    <property type="match status" value="1"/>
</dbReference>
<evidence type="ECO:0000313" key="18">
    <source>
        <dbReference type="Proteomes" id="UP001157133"/>
    </source>
</evidence>
<dbReference type="RefSeq" id="WP_284208735.1">
    <property type="nucleotide sequence ID" value="NZ_BSSU01000014.1"/>
</dbReference>
<dbReference type="PRINTS" id="PR00344">
    <property type="entry name" value="BCTRLSENSOR"/>
</dbReference>
<dbReference type="SMART" id="SM00387">
    <property type="entry name" value="HATPase_c"/>
    <property type="match status" value="1"/>
</dbReference>
<evidence type="ECO:0000259" key="16">
    <source>
        <dbReference type="PROSITE" id="PS50885"/>
    </source>
</evidence>
<keyword evidence="4" id="KW-1003">Cell membrane</keyword>
<keyword evidence="13 14" id="KW-0472">Membrane</keyword>
<evidence type="ECO:0000256" key="10">
    <source>
        <dbReference type="ARBA" id="ARBA00022840"/>
    </source>
</evidence>
<evidence type="ECO:0000259" key="15">
    <source>
        <dbReference type="PROSITE" id="PS50109"/>
    </source>
</evidence>
<dbReference type="InterPro" id="IPR050398">
    <property type="entry name" value="HssS/ArlS-like"/>
</dbReference>
<protein>
    <recommendedName>
        <fullName evidence="3">histidine kinase</fullName>
        <ecNumber evidence="3">2.7.13.3</ecNumber>
    </recommendedName>
</protein>
<dbReference type="InterPro" id="IPR036890">
    <property type="entry name" value="HATPase_C_sf"/>
</dbReference>
<feature type="domain" description="HAMP" evidence="16">
    <location>
        <begin position="194"/>
        <end position="248"/>
    </location>
</feature>
<keyword evidence="8" id="KW-0547">Nucleotide-binding</keyword>
<dbReference type="InterPro" id="IPR003594">
    <property type="entry name" value="HATPase_dom"/>
</dbReference>
<evidence type="ECO:0000313" key="17">
    <source>
        <dbReference type="EMBL" id="GLX83315.1"/>
    </source>
</evidence>
<gene>
    <name evidence="17" type="primary">cpxA</name>
    <name evidence="17" type="ORF">theurythT_27670</name>
</gene>
<evidence type="ECO:0000256" key="9">
    <source>
        <dbReference type="ARBA" id="ARBA00022777"/>
    </source>
</evidence>
<dbReference type="PROSITE" id="PS50109">
    <property type="entry name" value="HIS_KIN"/>
    <property type="match status" value="1"/>
</dbReference>
<dbReference type="SUPFAM" id="SSF55874">
    <property type="entry name" value="ATPase domain of HSP90 chaperone/DNA topoisomerase II/histidine kinase"/>
    <property type="match status" value="1"/>
</dbReference>
<dbReference type="EMBL" id="BSSU01000014">
    <property type="protein sequence ID" value="GLX83315.1"/>
    <property type="molecule type" value="Genomic_DNA"/>
</dbReference>
<feature type="transmembrane region" description="Helical" evidence="14">
    <location>
        <begin position="176"/>
        <end position="196"/>
    </location>
</feature>
<dbReference type="PROSITE" id="PS50885">
    <property type="entry name" value="HAMP"/>
    <property type="match status" value="1"/>
</dbReference>
<organism evidence="17 18">
    <name type="scientific">Thalassotalea eurytherma</name>
    <dbReference type="NCBI Taxonomy" id="1144278"/>
    <lineage>
        <taxon>Bacteria</taxon>
        <taxon>Pseudomonadati</taxon>
        <taxon>Pseudomonadota</taxon>
        <taxon>Gammaproteobacteria</taxon>
        <taxon>Alteromonadales</taxon>
        <taxon>Colwelliaceae</taxon>
        <taxon>Thalassotalea</taxon>
    </lineage>
</organism>
<keyword evidence="10" id="KW-0067">ATP-binding</keyword>
<keyword evidence="12" id="KW-0902">Two-component regulatory system</keyword>
<keyword evidence="6" id="KW-0808">Transferase</keyword>
<dbReference type="Gene3D" id="3.30.565.10">
    <property type="entry name" value="Histidine kinase-like ATPase, C-terminal domain"/>
    <property type="match status" value="1"/>
</dbReference>
<evidence type="ECO:0000256" key="3">
    <source>
        <dbReference type="ARBA" id="ARBA00012438"/>
    </source>
</evidence>
<dbReference type="InterPro" id="IPR004358">
    <property type="entry name" value="Sig_transdc_His_kin-like_C"/>
</dbReference>
<dbReference type="PANTHER" id="PTHR45528">
    <property type="entry name" value="SENSOR HISTIDINE KINASE CPXA"/>
    <property type="match status" value="1"/>
</dbReference>
<evidence type="ECO:0000256" key="12">
    <source>
        <dbReference type="ARBA" id="ARBA00023012"/>
    </source>
</evidence>
<evidence type="ECO:0000256" key="7">
    <source>
        <dbReference type="ARBA" id="ARBA00022692"/>
    </source>
</evidence>
<feature type="transmembrane region" description="Helical" evidence="14">
    <location>
        <begin position="21"/>
        <end position="40"/>
    </location>
</feature>
<dbReference type="SUPFAM" id="SSF47384">
    <property type="entry name" value="Homodimeric domain of signal transducing histidine kinase"/>
    <property type="match status" value="1"/>
</dbReference>
<dbReference type="Gene3D" id="6.10.340.10">
    <property type="match status" value="1"/>
</dbReference>
<keyword evidence="9 17" id="KW-0418">Kinase</keyword>
<dbReference type="SMART" id="SM00304">
    <property type="entry name" value="HAMP"/>
    <property type="match status" value="1"/>
</dbReference>
<dbReference type="EC" id="2.7.13.3" evidence="3"/>
<evidence type="ECO:0000256" key="13">
    <source>
        <dbReference type="ARBA" id="ARBA00023136"/>
    </source>
</evidence>
<dbReference type="GO" id="GO:0016301">
    <property type="term" value="F:kinase activity"/>
    <property type="evidence" value="ECO:0007669"/>
    <property type="project" value="UniProtKB-KW"/>
</dbReference>
<comment type="subcellular location">
    <subcellularLocation>
        <location evidence="2">Cell membrane</location>
        <topology evidence="2">Multi-pass membrane protein</topology>
    </subcellularLocation>
</comment>
<dbReference type="Pfam" id="PF02518">
    <property type="entry name" value="HATPase_c"/>
    <property type="match status" value="1"/>
</dbReference>
<name>A0ABQ6H7V4_9GAMM</name>
<dbReference type="InterPro" id="IPR003661">
    <property type="entry name" value="HisK_dim/P_dom"/>
</dbReference>
<evidence type="ECO:0000256" key="4">
    <source>
        <dbReference type="ARBA" id="ARBA00022475"/>
    </source>
</evidence>
<dbReference type="PANTHER" id="PTHR45528:SF1">
    <property type="entry name" value="SENSOR HISTIDINE KINASE CPXA"/>
    <property type="match status" value="1"/>
</dbReference>
<dbReference type="Pfam" id="PF00512">
    <property type="entry name" value="HisKA"/>
    <property type="match status" value="1"/>
</dbReference>
<keyword evidence="7 14" id="KW-0812">Transmembrane</keyword>
<evidence type="ECO:0000256" key="2">
    <source>
        <dbReference type="ARBA" id="ARBA00004651"/>
    </source>
</evidence>
<keyword evidence="11 14" id="KW-1133">Transmembrane helix</keyword>
<dbReference type="CDD" id="cd00082">
    <property type="entry name" value="HisKA"/>
    <property type="match status" value="1"/>
</dbReference>
<reference evidence="17 18" key="1">
    <citation type="submission" date="2023-03" db="EMBL/GenBank/DDBJ databases">
        <title>Draft genome sequence of Thalassotalea eurytherma JCM 18482T.</title>
        <authorList>
            <person name="Sawabe T."/>
        </authorList>
    </citation>
    <scope>NUCLEOTIDE SEQUENCE [LARGE SCALE GENOMIC DNA]</scope>
    <source>
        <strain evidence="17 18">JCM 18482</strain>
    </source>
</reference>
<evidence type="ECO:0000256" key="14">
    <source>
        <dbReference type="SAM" id="Phobius"/>
    </source>
</evidence>
<dbReference type="SUPFAM" id="SSF158472">
    <property type="entry name" value="HAMP domain-like"/>
    <property type="match status" value="1"/>
</dbReference>
<keyword evidence="5" id="KW-0597">Phosphoprotein</keyword>
<comment type="caution">
    <text evidence="17">The sequence shown here is derived from an EMBL/GenBank/DDBJ whole genome shotgun (WGS) entry which is preliminary data.</text>
</comment>
<evidence type="ECO:0000256" key="5">
    <source>
        <dbReference type="ARBA" id="ARBA00022553"/>
    </source>
</evidence>
<dbReference type="SMART" id="SM00388">
    <property type="entry name" value="HisKA"/>
    <property type="match status" value="1"/>
</dbReference>
<evidence type="ECO:0000256" key="1">
    <source>
        <dbReference type="ARBA" id="ARBA00000085"/>
    </source>
</evidence>
<dbReference type="InterPro" id="IPR005467">
    <property type="entry name" value="His_kinase_dom"/>
</dbReference>
<evidence type="ECO:0000256" key="6">
    <source>
        <dbReference type="ARBA" id="ARBA00022679"/>
    </source>
</evidence>
<dbReference type="CDD" id="cd06225">
    <property type="entry name" value="HAMP"/>
    <property type="match status" value="1"/>
</dbReference>
<feature type="domain" description="Histidine kinase" evidence="15">
    <location>
        <begin position="256"/>
        <end position="472"/>
    </location>
</feature>
<dbReference type="InterPro" id="IPR036097">
    <property type="entry name" value="HisK_dim/P_sf"/>
</dbReference>